<dbReference type="EMBL" id="BJWL01000024">
    <property type="protein sequence ID" value="GFZ14457.1"/>
    <property type="molecule type" value="Genomic_DNA"/>
</dbReference>
<dbReference type="InterPro" id="IPR043128">
    <property type="entry name" value="Rev_trsase/Diguanyl_cyclase"/>
</dbReference>
<dbReference type="PANTHER" id="PTHR36062:SF1">
    <property type="entry name" value="OS01G0687300 PROTEIN"/>
    <property type="match status" value="1"/>
</dbReference>
<dbReference type="InterPro" id="IPR043502">
    <property type="entry name" value="DNA/RNA_pol_sf"/>
</dbReference>
<evidence type="ECO:0000313" key="2">
    <source>
        <dbReference type="Proteomes" id="UP000585474"/>
    </source>
</evidence>
<protein>
    <submittedName>
        <fullName evidence="1">Uncharacterized protein</fullName>
    </submittedName>
</protein>
<dbReference type="PANTHER" id="PTHR36062">
    <property type="entry name" value="OS01G0687300 PROTEIN"/>
    <property type="match status" value="1"/>
</dbReference>
<dbReference type="GO" id="GO:0010099">
    <property type="term" value="P:regulation of photomorphogenesis"/>
    <property type="evidence" value="ECO:0007669"/>
    <property type="project" value="InterPro"/>
</dbReference>
<dbReference type="SUPFAM" id="SSF56672">
    <property type="entry name" value="DNA/RNA polymerases"/>
    <property type="match status" value="1"/>
</dbReference>
<name>A0A7J0GUD8_9ERIC</name>
<dbReference type="OrthoDB" id="649277at2759"/>
<proteinExistence type="predicted"/>
<comment type="caution">
    <text evidence="1">The sequence shown here is derived from an EMBL/GenBank/DDBJ whole genome shotgun (WGS) entry which is preliminary data.</text>
</comment>
<dbReference type="Proteomes" id="UP000585474">
    <property type="component" value="Unassembled WGS sequence"/>
</dbReference>
<accession>A0A7J0GUD8</accession>
<evidence type="ECO:0000313" key="1">
    <source>
        <dbReference type="EMBL" id="GFZ14457.1"/>
    </source>
</evidence>
<sequence>MLPELLETKGLNYWLMPRGRPRLPQGRNQEKGHRAENCQVLKLFLDQLVRNGHLKEFVDQENTRAEEIEVKPNYSQDWFAKDKGSGFHIALSHQICHPRGEETLYGDQVAAKQCYLATISNKLAMKEVQLVEEEHEVLEDVGKDLDAKELERIDLIQFLTANIEVFTWTPYEMPGIDPDFIKHELNVLLEADQLCPNELLGCLPRLPSNSNARARPRENCLHHPRGVFCYKVMPFGLKNAGATYQRMITIMFEPVMGRENPWALGNTTRDRGESKVNYGDQQSRHSPGTAKKVQKLIGMAATLNRFISKSFDKCYPFFQLLHKNAKFLWNEDCELTLQKFKKYLTKPLLVSTSDEGELLYVYLAASEHASMVALRLHRRALGRVTNEVIEEPPQSAEATFARKITEVPKGKDKETPRASEGQIILRNAAQSSCLIVLYNPITMVMGEGQSMHSNQSVWMAHWTRTSCGVAPRVHNCASVHLDKNDDPDSNKHHLLSGLEIASDMSPSAKGFTEVTEAKTGRIMSKGLTSSKSVINERLDCQPFSIFGLYQDTRSALDPKNEQDISCHRGGSRPHFDCNIKYNDCKTKSSFPSVLAVAPPATETPSRECQSRGVSRNPENLVNSTKVVRDGSPLARPSQDNFAGSTQMVPYKVKSGKSSVLSSFMDRQVELKQLNSVLAPKEHFSSTNFTTLGQKHDNYPGHSALLVCEKNLDNQSTSVKCGTSFLRQSNASQLLQDPFAGIHHLPMLGGECSQKMQSCSDTGVVTSCSNSPEATKSERLYRGCYSMQRIPGSVHDMKGLARGPGVFSQTTCSLLFMTKTDVNLSKENQTFEESKLSVKRKRNMFAEELLSLSPPLGQNQQRLKLQPLGSSTESEGKDNVEGVETSEICLKNESSAETDALDMDAFKEQNYLPGISYSSNGEPPKKLLILQDILIGQNPPSQPTIASAGEEVGFRRSITRLPDINEEIPVLPAAGSSMDNAKPSTSRTQSLDAEHLLAHTDHPDGHPTLEPSKRWLKRLRQSAPDSLALGTKSSNLGETSHERVNKLFNKIMKGSKSSGVEPTNLVGKDQAIDQAAIVSGNGDSSSTESAKKGRDILLSHPWIQRWCRNRDATHKKPEAVVVCEPQSTKMEFDELQNKQFPSIAAMALMGKAMSGFQQCEFQKSGSFVVWNSKSF</sequence>
<dbReference type="Gene3D" id="3.10.10.10">
    <property type="entry name" value="HIV Type 1 Reverse Transcriptase, subunit A, domain 1"/>
    <property type="match status" value="1"/>
</dbReference>
<dbReference type="InterPro" id="IPR037476">
    <property type="entry name" value="PCH1"/>
</dbReference>
<dbReference type="AlphaFoldDB" id="A0A7J0GUD8"/>
<organism evidence="1 2">
    <name type="scientific">Actinidia rufa</name>
    <dbReference type="NCBI Taxonomy" id="165716"/>
    <lineage>
        <taxon>Eukaryota</taxon>
        <taxon>Viridiplantae</taxon>
        <taxon>Streptophyta</taxon>
        <taxon>Embryophyta</taxon>
        <taxon>Tracheophyta</taxon>
        <taxon>Spermatophyta</taxon>
        <taxon>Magnoliopsida</taxon>
        <taxon>eudicotyledons</taxon>
        <taxon>Gunneridae</taxon>
        <taxon>Pentapetalae</taxon>
        <taxon>asterids</taxon>
        <taxon>Ericales</taxon>
        <taxon>Actinidiaceae</taxon>
        <taxon>Actinidia</taxon>
    </lineage>
</organism>
<reference evidence="1 2" key="1">
    <citation type="submission" date="2019-07" db="EMBL/GenBank/DDBJ databases">
        <title>De Novo Assembly of kiwifruit Actinidia rufa.</title>
        <authorList>
            <person name="Sugita-Konishi S."/>
            <person name="Sato K."/>
            <person name="Mori E."/>
            <person name="Abe Y."/>
            <person name="Kisaki G."/>
            <person name="Hamano K."/>
            <person name="Suezawa K."/>
            <person name="Otani M."/>
            <person name="Fukuda T."/>
            <person name="Manabe T."/>
            <person name="Gomi K."/>
            <person name="Tabuchi M."/>
            <person name="Akimitsu K."/>
            <person name="Kataoka I."/>
        </authorList>
    </citation>
    <scope>NUCLEOTIDE SEQUENCE [LARGE SCALE GENOMIC DNA]</scope>
    <source>
        <strain evidence="2">cv. Fuchu</strain>
    </source>
</reference>
<keyword evidence="2" id="KW-1185">Reference proteome</keyword>
<gene>
    <name evidence="1" type="ORF">Acr_24g0006470</name>
</gene>
<dbReference type="Gene3D" id="3.30.70.270">
    <property type="match status" value="1"/>
</dbReference>